<organism evidence="1">
    <name type="scientific">human gut metagenome</name>
    <dbReference type="NCBI Taxonomy" id="408170"/>
    <lineage>
        <taxon>unclassified sequences</taxon>
        <taxon>metagenomes</taxon>
        <taxon>organismal metagenomes</taxon>
    </lineage>
</organism>
<comment type="caution">
    <text evidence="1">The sequence shown here is derived from an EMBL/GenBank/DDBJ whole genome shotgun (WGS) entry which is preliminary data.</text>
</comment>
<dbReference type="AlphaFoldDB" id="K1TPP5"/>
<proteinExistence type="predicted"/>
<accession>K1TPP5</accession>
<evidence type="ECO:0000313" key="1">
    <source>
        <dbReference type="EMBL" id="EKC69569.1"/>
    </source>
</evidence>
<dbReference type="Gene3D" id="3.40.50.880">
    <property type="match status" value="1"/>
</dbReference>
<dbReference type="CDD" id="cd03143">
    <property type="entry name" value="A4_beta-galactosidase_middle_domain"/>
    <property type="match status" value="1"/>
</dbReference>
<dbReference type="InterPro" id="IPR029062">
    <property type="entry name" value="Class_I_gatase-like"/>
</dbReference>
<dbReference type="EMBL" id="AJWZ01002943">
    <property type="protein sequence ID" value="EKC69569.1"/>
    <property type="molecule type" value="Genomic_DNA"/>
</dbReference>
<reference evidence="1" key="1">
    <citation type="journal article" date="2013" name="Environ. Microbiol.">
        <title>Microbiota from the distal guts of lean and obese adolescents exhibit partial functional redundancy besides clear differences in community structure.</title>
        <authorList>
            <person name="Ferrer M."/>
            <person name="Ruiz A."/>
            <person name="Lanza F."/>
            <person name="Haange S.B."/>
            <person name="Oberbach A."/>
            <person name="Till H."/>
            <person name="Bargiela R."/>
            <person name="Campoy C."/>
            <person name="Segura M.T."/>
            <person name="Richter M."/>
            <person name="von Bergen M."/>
            <person name="Seifert J."/>
            <person name="Suarez A."/>
        </authorList>
    </citation>
    <scope>NUCLEOTIDE SEQUENCE</scope>
</reference>
<sequence length="196" mass="21776">DIGIYFNLHGKYDEEMPPMDISESKNISRAIPHLDSSINVSETLQRAHIPYSVYTSFHPEQWGKAKMLIVSDAPNMSKENMSALKAYVEDGGIAYISGHSAQPLVEEIFGGKITGRTDETITYIAPEDEVAPLFGEYSRKYPLTVYDSAYILEGATNGKVLAKLTLPYSLQASSFLVCADLELQVEADRMTRAMRV</sequence>
<name>K1TPP5_9ZZZZ</name>
<feature type="non-terminal residue" evidence="1">
    <location>
        <position position="1"/>
    </location>
</feature>
<protein>
    <submittedName>
        <fullName evidence="1">Uncharacterized protein</fullName>
    </submittedName>
</protein>
<feature type="non-terminal residue" evidence="1">
    <location>
        <position position="196"/>
    </location>
</feature>
<gene>
    <name evidence="1" type="ORF">OBE_04347</name>
</gene>